<evidence type="ECO:0000313" key="3">
    <source>
        <dbReference type="Proteomes" id="UP000176774"/>
    </source>
</evidence>
<dbReference type="STRING" id="1802214.A2908_02540"/>
<reference evidence="2 3" key="1">
    <citation type="journal article" date="2016" name="Nat. Commun.">
        <title>Thousands of microbial genomes shed light on interconnected biogeochemical processes in an aquifer system.</title>
        <authorList>
            <person name="Anantharaman K."/>
            <person name="Brown C.T."/>
            <person name="Hug L.A."/>
            <person name="Sharon I."/>
            <person name="Castelle C.J."/>
            <person name="Probst A.J."/>
            <person name="Thomas B.C."/>
            <person name="Singh A."/>
            <person name="Wilkins M.J."/>
            <person name="Karaoz U."/>
            <person name="Brodie E.L."/>
            <person name="Williams K.H."/>
            <person name="Hubbard S.S."/>
            <person name="Banfield J.F."/>
        </authorList>
    </citation>
    <scope>NUCLEOTIDE SEQUENCE [LARGE SCALE GENOMIC DNA]</scope>
</reference>
<feature type="transmembrane region" description="Helical" evidence="1">
    <location>
        <begin position="30"/>
        <end position="49"/>
    </location>
</feature>
<protein>
    <submittedName>
        <fullName evidence="2">Uncharacterized protein</fullName>
    </submittedName>
</protein>
<organism evidence="2 3">
    <name type="scientific">Candidatus Staskawiczbacteria bacterium RIFCSPLOWO2_01_FULL_38_12b</name>
    <dbReference type="NCBI Taxonomy" id="1802214"/>
    <lineage>
        <taxon>Bacteria</taxon>
        <taxon>Candidatus Staskawicziibacteriota</taxon>
    </lineage>
</organism>
<evidence type="ECO:0000313" key="2">
    <source>
        <dbReference type="EMBL" id="OGZ71936.1"/>
    </source>
</evidence>
<sequence length="60" mass="6691">MHVSDNQFEGSVCLAQATLVLFSMLYAPQIAPVLSFLSLLGLSIYYLAVKKNFDYDKDSN</sequence>
<proteinExistence type="predicted"/>
<evidence type="ECO:0000256" key="1">
    <source>
        <dbReference type="SAM" id="Phobius"/>
    </source>
</evidence>
<dbReference type="Proteomes" id="UP000176774">
    <property type="component" value="Unassembled WGS sequence"/>
</dbReference>
<keyword evidence="1" id="KW-0812">Transmembrane</keyword>
<dbReference type="EMBL" id="MHPA01000032">
    <property type="protein sequence ID" value="OGZ71936.1"/>
    <property type="molecule type" value="Genomic_DNA"/>
</dbReference>
<keyword evidence="1" id="KW-0472">Membrane</keyword>
<keyword evidence="1" id="KW-1133">Transmembrane helix</keyword>
<comment type="caution">
    <text evidence="2">The sequence shown here is derived from an EMBL/GenBank/DDBJ whole genome shotgun (WGS) entry which is preliminary data.</text>
</comment>
<gene>
    <name evidence="2" type="ORF">A2908_02540</name>
</gene>
<name>A0A1G2IAX2_9BACT</name>
<accession>A0A1G2IAX2</accession>
<dbReference type="AlphaFoldDB" id="A0A1G2IAX2"/>